<reference evidence="11 12" key="1">
    <citation type="submission" date="2018-07" db="EMBL/GenBank/DDBJ databases">
        <title>Genome sequences of Haloplanus sp. CBA1113.</title>
        <authorList>
            <person name="Kim Y.B."/>
            <person name="Roh S.W."/>
        </authorList>
    </citation>
    <scope>NUCLEOTIDE SEQUENCE [LARGE SCALE GENOMIC DNA]</scope>
    <source>
        <strain evidence="11 12">CBA1113</strain>
    </source>
</reference>
<keyword evidence="12" id="KW-1185">Reference proteome</keyword>
<feature type="region of interest" description="Disordered" evidence="9">
    <location>
        <begin position="582"/>
        <end position="610"/>
    </location>
</feature>
<dbReference type="InterPro" id="IPR036503">
    <property type="entry name" value="Ald_Fedxn_OxRdtase_N_sf"/>
</dbReference>
<dbReference type="PANTHER" id="PTHR30038">
    <property type="entry name" value="ALDEHYDE FERREDOXIN OXIDOREDUCTASE"/>
    <property type="match status" value="1"/>
</dbReference>
<evidence type="ECO:0000313" key="12">
    <source>
        <dbReference type="Proteomes" id="UP000253273"/>
    </source>
</evidence>
<dbReference type="RefSeq" id="WP_114584989.1">
    <property type="nucleotide sequence ID" value="NZ_CP031150.1"/>
</dbReference>
<dbReference type="InterPro" id="IPR013985">
    <property type="entry name" value="Ald_Fedxn_OxRdtase_dom3"/>
</dbReference>
<feature type="region of interest" description="Disordered" evidence="9">
    <location>
        <begin position="273"/>
        <end position="294"/>
    </location>
</feature>
<dbReference type="InterPro" id="IPR013984">
    <property type="entry name" value="Ald_Fedxn_OxRdtase_dom2"/>
</dbReference>
<comment type="cofactor">
    <cofactor evidence="8">
        <name>tungstopterin</name>
        <dbReference type="ChEBI" id="CHEBI:30402"/>
    </cofactor>
</comment>
<evidence type="ECO:0000256" key="4">
    <source>
        <dbReference type="ARBA" id="ARBA00022723"/>
    </source>
</evidence>
<evidence type="ECO:0000256" key="2">
    <source>
        <dbReference type="ARBA" id="ARBA00011032"/>
    </source>
</evidence>
<dbReference type="AlphaFoldDB" id="A0A345E0W9"/>
<dbReference type="GO" id="GO:0016625">
    <property type="term" value="F:oxidoreductase activity, acting on the aldehyde or oxo group of donors, iron-sulfur protein as acceptor"/>
    <property type="evidence" value="ECO:0007669"/>
    <property type="project" value="InterPro"/>
</dbReference>
<dbReference type="InterPro" id="IPR036021">
    <property type="entry name" value="Tungsten_al_ferr_oxy-like_C"/>
</dbReference>
<dbReference type="OrthoDB" id="30771at2157"/>
<evidence type="ECO:0000256" key="8">
    <source>
        <dbReference type="ARBA" id="ARBA00049934"/>
    </source>
</evidence>
<dbReference type="SUPFAM" id="SSF48310">
    <property type="entry name" value="Aldehyde ferredoxin oxidoreductase, C-terminal domains"/>
    <property type="match status" value="1"/>
</dbReference>
<gene>
    <name evidence="11" type="ORF">DU500_04965</name>
</gene>
<dbReference type="Gene3D" id="3.60.9.10">
    <property type="entry name" value="Aldehyde ferredoxin oxidoreductase, N-terminal domain"/>
    <property type="match status" value="1"/>
</dbReference>
<evidence type="ECO:0000313" key="11">
    <source>
        <dbReference type="EMBL" id="AXG05841.1"/>
    </source>
</evidence>
<evidence type="ECO:0000256" key="1">
    <source>
        <dbReference type="ARBA" id="ARBA00001966"/>
    </source>
</evidence>
<keyword evidence="5" id="KW-0560">Oxidoreductase</keyword>
<protein>
    <submittedName>
        <fullName evidence="11">Aldehyde ferredoxin oxidoreductase</fullName>
    </submittedName>
</protein>
<keyword evidence="4" id="KW-0479">Metal-binding</keyword>
<dbReference type="Proteomes" id="UP000253273">
    <property type="component" value="Chromosome"/>
</dbReference>
<evidence type="ECO:0000256" key="6">
    <source>
        <dbReference type="ARBA" id="ARBA00023004"/>
    </source>
</evidence>
<dbReference type="Pfam" id="PF01314">
    <property type="entry name" value="AFOR_C"/>
    <property type="match status" value="1"/>
</dbReference>
<dbReference type="Gene3D" id="1.10.569.10">
    <property type="entry name" value="Aldehyde Ferredoxin Oxidoreductase Protein, subunit A, domain 2"/>
    <property type="match status" value="1"/>
</dbReference>
<proteinExistence type="inferred from homology"/>
<feature type="domain" description="Aldehyde ferredoxin oxidoreductase N-terminal" evidence="10">
    <location>
        <begin position="5"/>
        <end position="203"/>
    </location>
</feature>
<evidence type="ECO:0000256" key="3">
    <source>
        <dbReference type="ARBA" id="ARBA00022485"/>
    </source>
</evidence>
<dbReference type="InterPro" id="IPR013983">
    <property type="entry name" value="Ald_Fedxn_OxRdtase_N"/>
</dbReference>
<dbReference type="GeneID" id="37282712"/>
<dbReference type="EMBL" id="CP031150">
    <property type="protein sequence ID" value="AXG05841.1"/>
    <property type="molecule type" value="Genomic_DNA"/>
</dbReference>
<evidence type="ECO:0000256" key="7">
    <source>
        <dbReference type="ARBA" id="ARBA00023014"/>
    </source>
</evidence>
<evidence type="ECO:0000256" key="5">
    <source>
        <dbReference type="ARBA" id="ARBA00023002"/>
    </source>
</evidence>
<dbReference type="GO" id="GO:0051539">
    <property type="term" value="F:4 iron, 4 sulfur cluster binding"/>
    <property type="evidence" value="ECO:0007669"/>
    <property type="project" value="UniProtKB-KW"/>
</dbReference>
<dbReference type="GO" id="GO:0046872">
    <property type="term" value="F:metal ion binding"/>
    <property type="evidence" value="ECO:0007669"/>
    <property type="project" value="UniProtKB-KW"/>
</dbReference>
<keyword evidence="7" id="KW-0411">Iron-sulfur</keyword>
<comment type="similarity">
    <text evidence="2">Belongs to the AOR/FOR family.</text>
</comment>
<dbReference type="KEGG" id="haj:DU500_04965"/>
<accession>A0A345E0W9</accession>
<dbReference type="SUPFAM" id="SSF56228">
    <property type="entry name" value="Aldehyde ferredoxin oxidoreductase, N-terminal domain"/>
    <property type="match status" value="1"/>
</dbReference>
<dbReference type="GO" id="GO:0009055">
    <property type="term" value="F:electron transfer activity"/>
    <property type="evidence" value="ECO:0007669"/>
    <property type="project" value="InterPro"/>
</dbReference>
<dbReference type="PANTHER" id="PTHR30038:SF7">
    <property type="entry name" value="TUNGSTEN-CONTAINING GLYCERALDEHYDE-3-PHOSPHATE:FERREDOXIN OXIDOREDUCTASE"/>
    <property type="match status" value="1"/>
</dbReference>
<dbReference type="Gene3D" id="1.10.599.10">
    <property type="entry name" value="Aldehyde Ferredoxin Oxidoreductase Protein, subunit A, domain 3"/>
    <property type="match status" value="1"/>
</dbReference>
<dbReference type="SMART" id="SM00790">
    <property type="entry name" value="AFOR_N"/>
    <property type="match status" value="1"/>
</dbReference>
<sequence>MPSPVRRDVIRVDLSAGTVVRERVPDDWRHDFLGGKGLGARYLYAELDAGTDPLGPDNRLAFFLGPLSGYLPAESRYAAVTKSPLTGAFLDSYSGGSFADALAGALPEAFGLIVQGAADEPVRLTVADGDVTVESAADLWGADAAEVDDALAGSVACIGPAGENEVAYATVASDGGDHHAGRGGAGAVMGAKRLKAVAVHGDSPEPTPELAALRERYDDAYRDDDTGRWQAAGETVESVDFANEVGVLSTRGWQGGTFDDAGDIGVEAVREAATGRENEEDAVPGGFRVEAGDDESVPRGGALMSLGAGLGIDDFDDVARLGSVCDLLGMDAISAGNAVAWVMRAVDAAAVDFETDVDLAFGDADAAAALLEAIATRSTDLGDTLADGVEAARERHGAATVPTVKSMELPAYDPRGAAGMALAYATSDRGGCHRRARPVEREAFARDEWSDADRVATVVGAQNVRSTLWSLVVDDFAGETMWEDLGAEWLRAVGLDHDRASLATLGERVWTLVRLFNVREGFDRADDTLPELFEDPLPDGPAAGRTVDREAFEAMLDAYYAARGWSVEGLPTAETVDRLGLGPVVDDETPLGSAPAVTPVEHDPGRDYSP</sequence>
<dbReference type="Pfam" id="PF02730">
    <property type="entry name" value="AFOR_N"/>
    <property type="match status" value="1"/>
</dbReference>
<name>A0A345E0W9_9EURY</name>
<organism evidence="11 12">
    <name type="scientific">Haloplanus rubicundus</name>
    <dbReference type="NCBI Taxonomy" id="1547898"/>
    <lineage>
        <taxon>Archaea</taxon>
        <taxon>Methanobacteriati</taxon>
        <taxon>Methanobacteriota</taxon>
        <taxon>Stenosarchaea group</taxon>
        <taxon>Halobacteria</taxon>
        <taxon>Halobacteriales</taxon>
        <taxon>Haloferacaceae</taxon>
        <taxon>Haloplanus</taxon>
    </lineage>
</organism>
<comment type="cofactor">
    <cofactor evidence="1">
        <name>[4Fe-4S] cluster</name>
        <dbReference type="ChEBI" id="CHEBI:49883"/>
    </cofactor>
</comment>
<feature type="compositionally biased region" description="Basic and acidic residues" evidence="9">
    <location>
        <begin position="600"/>
        <end position="610"/>
    </location>
</feature>
<dbReference type="InterPro" id="IPR001203">
    <property type="entry name" value="OxRdtase_Ald_Fedxn_C"/>
</dbReference>
<keyword evidence="3" id="KW-0004">4Fe-4S</keyword>
<evidence type="ECO:0000259" key="10">
    <source>
        <dbReference type="SMART" id="SM00790"/>
    </source>
</evidence>
<keyword evidence="6" id="KW-0408">Iron</keyword>
<dbReference type="InterPro" id="IPR051919">
    <property type="entry name" value="W-dependent_AOR"/>
</dbReference>
<evidence type="ECO:0000256" key="9">
    <source>
        <dbReference type="SAM" id="MobiDB-lite"/>
    </source>
</evidence>